<reference evidence="6" key="3">
    <citation type="submission" date="2025-08" db="UniProtKB">
        <authorList>
            <consortium name="RefSeq"/>
        </authorList>
    </citation>
    <scope>IDENTIFICATION</scope>
    <source>
        <strain evidence="6">CBS 342.82</strain>
    </source>
</reference>
<organism evidence="6">
    <name type="scientific">Dissoconium aciculare CBS 342.82</name>
    <dbReference type="NCBI Taxonomy" id="1314786"/>
    <lineage>
        <taxon>Eukaryota</taxon>
        <taxon>Fungi</taxon>
        <taxon>Dikarya</taxon>
        <taxon>Ascomycota</taxon>
        <taxon>Pezizomycotina</taxon>
        <taxon>Dothideomycetes</taxon>
        <taxon>Dothideomycetidae</taxon>
        <taxon>Mycosphaerellales</taxon>
        <taxon>Dissoconiaceae</taxon>
        <taxon>Dissoconium</taxon>
    </lineage>
</organism>
<dbReference type="Proteomes" id="UP000504637">
    <property type="component" value="Unplaced"/>
</dbReference>
<dbReference type="GeneID" id="54361630"/>
<proteinExistence type="inferred from homology"/>
<sequence>MSLVNLAHVCSHLQNASLARLGLTPIPYTKLHLSVALLLHRQGFLSQVKLGGLSPPASCFGNGPSDNNRISSHLLTPAQRNPFTPEAALEFKIRNKATKEALQQHGFPSDAVDFAEEQIMMSYDDLVNDGWAARAVRFVLKVRKDIRNRQANALTTVFGEDSGARQFAEVPEGYDPEKDRDLEEDEDFEGEENAAQRKENHDFANRVKYEFLATLTDAQRALYDETSYLKEGAIWKGRNDAQVSQHKFEYATLQAFAGPSKRRSANYIEREGVTLNVMGLEVTKQPITFAKPEYADPDGLDDEGVVTQANRASRRLWLGLKYHDSMPVLSKLKLISKPTKRIWLSHSDLSRVIRGQEAGEVKGLRQIGEIMVVSTDRGIMEARDCVERRIGGQPLMRVW</sequence>
<dbReference type="AlphaFoldDB" id="A0A6J3MLP5"/>
<name>A0A6J3MLP5_9PEZI</name>
<dbReference type="OrthoDB" id="10264728at2759"/>
<evidence type="ECO:0000256" key="4">
    <source>
        <dbReference type="SAM" id="MobiDB-lite"/>
    </source>
</evidence>
<comment type="similarity">
    <text evidence="1">Belongs to the universal ribosomal protein uS8 family.</text>
</comment>
<reference evidence="6" key="1">
    <citation type="submission" date="2020-01" db="EMBL/GenBank/DDBJ databases">
        <authorList>
            <consortium name="DOE Joint Genome Institute"/>
            <person name="Haridas S."/>
            <person name="Albert R."/>
            <person name="Binder M."/>
            <person name="Bloem J."/>
            <person name="Labutti K."/>
            <person name="Salamov A."/>
            <person name="Andreopoulos B."/>
            <person name="Baker S.E."/>
            <person name="Barry K."/>
            <person name="Bills G."/>
            <person name="Bluhm B.H."/>
            <person name="Cannon C."/>
            <person name="Castanera R."/>
            <person name="Culley D.E."/>
            <person name="Daum C."/>
            <person name="Ezra D."/>
            <person name="Gonzalez J.B."/>
            <person name="Henrissat B."/>
            <person name="Kuo A."/>
            <person name="Liang C."/>
            <person name="Lipzen A."/>
            <person name="Lutzoni F."/>
            <person name="Magnuson J."/>
            <person name="Mondo S."/>
            <person name="Nolan M."/>
            <person name="Ohm R."/>
            <person name="Pangilinan J."/>
            <person name="Park H.-J."/>
            <person name="Ramirez L."/>
            <person name="Alfaro M."/>
            <person name="Sun H."/>
            <person name="Tritt A."/>
            <person name="Yoshinaga Y."/>
            <person name="Zwiers L.-H."/>
            <person name="Turgeon B.G."/>
            <person name="Goodwin S.B."/>
            <person name="Spatafora J.W."/>
            <person name="Crous P.W."/>
            <person name="Grigoriev I.V."/>
        </authorList>
    </citation>
    <scope>NUCLEOTIDE SEQUENCE</scope>
    <source>
        <strain evidence="6">CBS 342.82</strain>
    </source>
</reference>
<feature type="compositionally biased region" description="Acidic residues" evidence="4">
    <location>
        <begin position="182"/>
        <end position="192"/>
    </location>
</feature>
<dbReference type="InterPro" id="IPR035987">
    <property type="entry name" value="Ribosomal_uS8_sf"/>
</dbReference>
<evidence type="ECO:0000313" key="6">
    <source>
        <dbReference type="RefSeq" id="XP_033464948.1"/>
    </source>
</evidence>
<evidence type="ECO:0000256" key="3">
    <source>
        <dbReference type="ARBA" id="ARBA00023274"/>
    </source>
</evidence>
<evidence type="ECO:0000256" key="2">
    <source>
        <dbReference type="ARBA" id="ARBA00022980"/>
    </source>
</evidence>
<keyword evidence="2" id="KW-0689">Ribosomal protein</keyword>
<dbReference type="GO" id="GO:0003735">
    <property type="term" value="F:structural constituent of ribosome"/>
    <property type="evidence" value="ECO:0007669"/>
    <property type="project" value="InterPro"/>
</dbReference>
<dbReference type="GO" id="GO:0006412">
    <property type="term" value="P:translation"/>
    <property type="evidence" value="ECO:0007669"/>
    <property type="project" value="InterPro"/>
</dbReference>
<dbReference type="Gene3D" id="3.30.1490.10">
    <property type="match status" value="1"/>
</dbReference>
<dbReference type="SUPFAM" id="SSF56047">
    <property type="entry name" value="Ribosomal protein S8"/>
    <property type="match status" value="2"/>
</dbReference>
<dbReference type="GO" id="GO:0005840">
    <property type="term" value="C:ribosome"/>
    <property type="evidence" value="ECO:0007669"/>
    <property type="project" value="UniProtKB-KW"/>
</dbReference>
<keyword evidence="3" id="KW-0687">Ribonucleoprotein</keyword>
<dbReference type="RefSeq" id="XP_033464948.1">
    <property type="nucleotide sequence ID" value="XM_033603830.1"/>
</dbReference>
<keyword evidence="5" id="KW-1185">Reference proteome</keyword>
<evidence type="ECO:0000256" key="1">
    <source>
        <dbReference type="ARBA" id="ARBA00006471"/>
    </source>
</evidence>
<accession>A0A6J3MLP5</accession>
<feature type="region of interest" description="Disordered" evidence="4">
    <location>
        <begin position="165"/>
        <end position="200"/>
    </location>
</feature>
<dbReference type="GO" id="GO:1990904">
    <property type="term" value="C:ribonucleoprotein complex"/>
    <property type="evidence" value="ECO:0007669"/>
    <property type="project" value="UniProtKB-KW"/>
</dbReference>
<dbReference type="Pfam" id="PF00410">
    <property type="entry name" value="Ribosomal_S8"/>
    <property type="match status" value="1"/>
</dbReference>
<evidence type="ECO:0008006" key="7">
    <source>
        <dbReference type="Google" id="ProtNLM"/>
    </source>
</evidence>
<gene>
    <name evidence="6" type="ORF">K489DRAFT_376076</name>
</gene>
<protein>
    <recommendedName>
        <fullName evidence="7">Ribosomal protein S8</fullName>
    </recommendedName>
</protein>
<reference evidence="6" key="2">
    <citation type="submission" date="2020-04" db="EMBL/GenBank/DDBJ databases">
        <authorList>
            <consortium name="NCBI Genome Project"/>
        </authorList>
    </citation>
    <scope>NUCLEOTIDE SEQUENCE</scope>
    <source>
        <strain evidence="6">CBS 342.82</strain>
    </source>
</reference>
<evidence type="ECO:0000313" key="5">
    <source>
        <dbReference type="Proteomes" id="UP000504637"/>
    </source>
</evidence>
<dbReference type="InterPro" id="IPR000630">
    <property type="entry name" value="Ribosomal_uS8"/>
</dbReference>
<dbReference type="FunFam" id="3.30.1490.10:FF:000005">
    <property type="entry name" value="Mitochondrial 40S ribosomal protein S8"/>
    <property type="match status" value="1"/>
</dbReference>